<dbReference type="InterPro" id="IPR022742">
    <property type="entry name" value="Hydrolase_4"/>
</dbReference>
<evidence type="ECO:0000259" key="1">
    <source>
        <dbReference type="Pfam" id="PF12146"/>
    </source>
</evidence>
<dbReference type="Gene3D" id="3.40.50.1820">
    <property type="entry name" value="alpha/beta hydrolase"/>
    <property type="match status" value="1"/>
</dbReference>
<feature type="domain" description="Serine aminopeptidase S33" evidence="1">
    <location>
        <begin position="36"/>
        <end position="144"/>
    </location>
</feature>
<dbReference type="AlphaFoldDB" id="A0A3B0X1F5"/>
<dbReference type="InterPro" id="IPR029058">
    <property type="entry name" value="AB_hydrolase_fold"/>
</dbReference>
<gene>
    <name evidence="2" type="ORF">MNBD_GAMMA06-1479</name>
</gene>
<organism evidence="2">
    <name type="scientific">hydrothermal vent metagenome</name>
    <dbReference type="NCBI Taxonomy" id="652676"/>
    <lineage>
        <taxon>unclassified sequences</taxon>
        <taxon>metagenomes</taxon>
        <taxon>ecological metagenomes</taxon>
    </lineage>
</organism>
<evidence type="ECO:0000313" key="2">
    <source>
        <dbReference type="EMBL" id="VAW55319.1"/>
    </source>
</evidence>
<protein>
    <submittedName>
        <fullName evidence="2">Bll2902 protein</fullName>
    </submittedName>
</protein>
<dbReference type="PANTHER" id="PTHR42886:SF29">
    <property type="entry name" value="PUMMELIG, ISOFORM A"/>
    <property type="match status" value="1"/>
</dbReference>
<accession>A0A3B0X1F5</accession>
<dbReference type="EMBL" id="UOFD01000088">
    <property type="protein sequence ID" value="VAW55319.1"/>
    <property type="molecule type" value="Genomic_DNA"/>
</dbReference>
<dbReference type="PANTHER" id="PTHR42886">
    <property type="entry name" value="RE40534P-RELATED"/>
    <property type="match status" value="1"/>
</dbReference>
<name>A0A3B0X1F5_9ZZZZ</name>
<proteinExistence type="predicted"/>
<dbReference type="Pfam" id="PF12146">
    <property type="entry name" value="Hydrolase_4"/>
    <property type="match status" value="1"/>
</dbReference>
<reference evidence="2" key="1">
    <citation type="submission" date="2018-06" db="EMBL/GenBank/DDBJ databases">
        <authorList>
            <person name="Zhirakovskaya E."/>
        </authorList>
    </citation>
    <scope>NUCLEOTIDE SEQUENCE</scope>
</reference>
<sequence>MKTQTIKCHFKNSRGHVLDARLDISANIDSNNIKSFIIFCHCFTCTKETITTFRLSRLLAEEGYGVLRFDFTGLGNSEGDFSSSTFSTTQDDLKSAIEFLNKNYKAPTFLMGHSLGGTTALSIAQDYDSIKGVVTVASPSDPEHVLHHFGHALTLLEQGMSASFKVAGQHYDIEPAFVEDVRKTNMQSVLSELEKPVLVFNIENDALVDENNAEEIQQWVKGETELVTLKNTDHLLSDKQINTSVAQQIIDWLQKI</sequence>
<dbReference type="SUPFAM" id="SSF53474">
    <property type="entry name" value="alpha/beta-Hydrolases"/>
    <property type="match status" value="1"/>
</dbReference>